<proteinExistence type="predicted"/>
<evidence type="ECO:0000313" key="5">
    <source>
        <dbReference type="Proteomes" id="UP000887540"/>
    </source>
</evidence>
<dbReference type="AlphaFoldDB" id="A0A914CBY4"/>
<keyword evidence="2" id="KW-0805">Transcription regulation</keyword>
<comment type="subcellular location">
    <subcellularLocation>
        <location evidence="1">Nucleus</location>
    </subcellularLocation>
</comment>
<sequence>MSCRITRKILKDAQDVAQYTGKKEIETEHAIFAINVFDEKFHPIVDRQRLIEMAMETNNQPLPTSQNFGMRLPNARFSLTQPNYQVPSRPIQKFSPKRVDNYSMAESSMDTSYEIRPVQIIEEYD</sequence>
<keyword evidence="5" id="KW-1185">Reference proteome</keyword>
<evidence type="ECO:0000256" key="4">
    <source>
        <dbReference type="ARBA" id="ARBA00023242"/>
    </source>
</evidence>
<evidence type="ECO:0000313" key="6">
    <source>
        <dbReference type="WBParaSite" id="ACRNAN_Path_829.g3155.t1"/>
    </source>
</evidence>
<name>A0A914CBY4_9BILA</name>
<accession>A0A914CBY4</accession>
<dbReference type="PANTHER" id="PTHR48068:SF4">
    <property type="entry name" value="TATA-BOX BINDING PROTEIN ASSOCIATED FACTOR 9"/>
    <property type="match status" value="1"/>
</dbReference>
<dbReference type="InterPro" id="IPR003162">
    <property type="entry name" value="TFIID-31"/>
</dbReference>
<keyword evidence="4" id="KW-0539">Nucleus</keyword>
<organism evidence="5 6">
    <name type="scientific">Acrobeloides nanus</name>
    <dbReference type="NCBI Taxonomy" id="290746"/>
    <lineage>
        <taxon>Eukaryota</taxon>
        <taxon>Metazoa</taxon>
        <taxon>Ecdysozoa</taxon>
        <taxon>Nematoda</taxon>
        <taxon>Chromadorea</taxon>
        <taxon>Rhabditida</taxon>
        <taxon>Tylenchina</taxon>
        <taxon>Cephalobomorpha</taxon>
        <taxon>Cephaloboidea</taxon>
        <taxon>Cephalobidae</taxon>
        <taxon>Acrobeloides</taxon>
    </lineage>
</organism>
<evidence type="ECO:0000256" key="1">
    <source>
        <dbReference type="ARBA" id="ARBA00004123"/>
    </source>
</evidence>
<dbReference type="GO" id="GO:0051123">
    <property type="term" value="P:RNA polymerase II preinitiation complex assembly"/>
    <property type="evidence" value="ECO:0007669"/>
    <property type="project" value="TreeGrafter"/>
</dbReference>
<dbReference type="Pfam" id="PF02291">
    <property type="entry name" value="TFIID-31kDa"/>
    <property type="match status" value="1"/>
</dbReference>
<dbReference type="InterPro" id="IPR051431">
    <property type="entry name" value="TFIID_subunit_9"/>
</dbReference>
<dbReference type="GO" id="GO:0005669">
    <property type="term" value="C:transcription factor TFIID complex"/>
    <property type="evidence" value="ECO:0007669"/>
    <property type="project" value="TreeGrafter"/>
</dbReference>
<evidence type="ECO:0000256" key="3">
    <source>
        <dbReference type="ARBA" id="ARBA00023163"/>
    </source>
</evidence>
<reference evidence="6" key="1">
    <citation type="submission" date="2022-11" db="UniProtKB">
        <authorList>
            <consortium name="WormBaseParasite"/>
        </authorList>
    </citation>
    <scope>IDENTIFICATION</scope>
</reference>
<dbReference type="GO" id="GO:0003713">
    <property type="term" value="F:transcription coactivator activity"/>
    <property type="evidence" value="ECO:0007669"/>
    <property type="project" value="TreeGrafter"/>
</dbReference>
<dbReference type="WBParaSite" id="ACRNAN_Path_829.g3155.t1">
    <property type="protein sequence ID" value="ACRNAN_Path_829.g3155.t1"/>
    <property type="gene ID" value="ACRNAN_Path_829.g3155"/>
</dbReference>
<dbReference type="GO" id="GO:0016251">
    <property type="term" value="F:RNA polymerase II general transcription initiation factor activity"/>
    <property type="evidence" value="ECO:0007669"/>
    <property type="project" value="TreeGrafter"/>
</dbReference>
<dbReference type="GO" id="GO:0000124">
    <property type="term" value="C:SAGA complex"/>
    <property type="evidence" value="ECO:0007669"/>
    <property type="project" value="TreeGrafter"/>
</dbReference>
<dbReference type="PANTHER" id="PTHR48068">
    <property type="entry name" value="TAF9 RNA POLYMERASE II, TATA BOX-BINDING PROTEIN (TBP)-ASSOCIATED FACTOR"/>
    <property type="match status" value="1"/>
</dbReference>
<evidence type="ECO:0000256" key="2">
    <source>
        <dbReference type="ARBA" id="ARBA00023015"/>
    </source>
</evidence>
<protein>
    <submittedName>
        <fullName evidence="6">Uncharacterized protein</fullName>
    </submittedName>
</protein>
<keyword evidence="3" id="KW-0804">Transcription</keyword>
<dbReference type="Proteomes" id="UP000887540">
    <property type="component" value="Unplaced"/>
</dbReference>